<reference evidence="13" key="2">
    <citation type="submission" date="2021-11" db="EMBL/GenBank/DDBJ databases">
        <authorList>
            <person name="Riesbeck K."/>
        </authorList>
    </citation>
    <scope>NUCLEOTIDE SEQUENCE [LARGE SCALE GENOMIC DNA]</scope>
</reference>
<evidence type="ECO:0000256" key="1">
    <source>
        <dbReference type="ARBA" id="ARBA00004429"/>
    </source>
</evidence>
<dbReference type="Pfam" id="PF12832">
    <property type="entry name" value="MFS_1_like"/>
    <property type="match status" value="1"/>
</dbReference>
<dbReference type="NCBIfam" id="TIGR00902">
    <property type="entry name" value="2A0127"/>
    <property type="match status" value="1"/>
</dbReference>
<dbReference type="SUPFAM" id="SSF103473">
    <property type="entry name" value="MFS general substrate transporter"/>
    <property type="match status" value="1"/>
</dbReference>
<dbReference type="Proteomes" id="UP000003185">
    <property type="component" value="Unassembled WGS sequence"/>
</dbReference>
<evidence type="ECO:0000256" key="7">
    <source>
        <dbReference type="ARBA" id="ARBA00023136"/>
    </source>
</evidence>
<keyword evidence="2" id="KW-0813">Transport</keyword>
<evidence type="ECO:0000259" key="9">
    <source>
        <dbReference type="Pfam" id="PF12832"/>
    </source>
</evidence>
<dbReference type="GO" id="GO:0015528">
    <property type="term" value="F:lactose:proton symporter activity"/>
    <property type="evidence" value="ECO:0007669"/>
    <property type="project" value="TreeGrafter"/>
</dbReference>
<keyword evidence="7 8" id="KW-0472">Membrane</keyword>
<dbReference type="GO" id="GO:0005886">
    <property type="term" value="C:plasma membrane"/>
    <property type="evidence" value="ECO:0007669"/>
    <property type="project" value="UniProtKB-SubCell"/>
</dbReference>
<dbReference type="InterPro" id="IPR026032">
    <property type="entry name" value="HcaT-like"/>
</dbReference>
<dbReference type="NCBIfam" id="NF008346">
    <property type="entry name" value="PRK11128.1"/>
    <property type="match status" value="1"/>
</dbReference>
<feature type="domain" description="Major facilitator superfamily associated" evidence="9">
    <location>
        <begin position="8"/>
        <end position="361"/>
    </location>
</feature>
<evidence type="ECO:0000256" key="3">
    <source>
        <dbReference type="ARBA" id="ARBA00022475"/>
    </source>
</evidence>
<dbReference type="EMBL" id="OV040719">
    <property type="protein sequence ID" value="CAH0450695.1"/>
    <property type="molecule type" value="Genomic_DNA"/>
</dbReference>
<feature type="transmembrane region" description="Helical" evidence="8">
    <location>
        <begin position="331"/>
        <end position="352"/>
    </location>
</feature>
<dbReference type="AlphaFoldDB" id="A0A0H3PEL3"/>
<feature type="transmembrane region" description="Helical" evidence="8">
    <location>
        <begin position="271"/>
        <end position="290"/>
    </location>
</feature>
<feature type="transmembrane region" description="Helical" evidence="8">
    <location>
        <begin position="160"/>
        <end position="177"/>
    </location>
</feature>
<evidence type="ECO:0000313" key="11">
    <source>
        <dbReference type="EMBL" id="EDJ93307.1"/>
    </source>
</evidence>
<accession>A0A0H3PEL3</accession>
<comment type="subcellular location">
    <subcellularLocation>
        <location evidence="1">Cell inner membrane</location>
        <topology evidence="1">Multi-pass membrane protein</topology>
    </subcellularLocation>
</comment>
<evidence type="ECO:0000313" key="12">
    <source>
        <dbReference type="Proteomes" id="UP000003185"/>
    </source>
</evidence>
<dbReference type="Proteomes" id="UP000837958">
    <property type="component" value="Chromosome"/>
</dbReference>
<dbReference type="RefSeq" id="WP_005656307.1">
    <property type="nucleotide sequence ID" value="NZ_AAZF01000002.1"/>
</dbReference>
<feature type="transmembrane region" description="Helical" evidence="8">
    <location>
        <begin position="72"/>
        <end position="89"/>
    </location>
</feature>
<dbReference type="NCBIfam" id="NF037955">
    <property type="entry name" value="mfs"/>
    <property type="match status" value="1"/>
</dbReference>
<evidence type="ECO:0000256" key="8">
    <source>
        <dbReference type="SAM" id="Phobius"/>
    </source>
</evidence>
<feature type="transmembrane region" description="Helical" evidence="8">
    <location>
        <begin position="358"/>
        <end position="375"/>
    </location>
</feature>
<feature type="transmembrane region" description="Helical" evidence="8">
    <location>
        <begin position="208"/>
        <end position="227"/>
    </location>
</feature>
<feature type="transmembrane region" description="Helical" evidence="8">
    <location>
        <begin position="95"/>
        <end position="114"/>
    </location>
</feature>
<evidence type="ECO:0000256" key="4">
    <source>
        <dbReference type="ARBA" id="ARBA00022519"/>
    </source>
</evidence>
<dbReference type="PANTHER" id="PTHR23522:SF10">
    <property type="entry name" value="3-PHENYLPROPIONIC ACID TRANSPORTER-RELATED"/>
    <property type="match status" value="1"/>
</dbReference>
<evidence type="ECO:0000313" key="10">
    <source>
        <dbReference type="EMBL" id="CAH0450695.1"/>
    </source>
</evidence>
<organism evidence="11 12">
    <name type="scientific">Haemophilus influenzae (strain NTHi 3655)</name>
    <dbReference type="NCBI Taxonomy" id="375177"/>
    <lineage>
        <taxon>Bacteria</taxon>
        <taxon>Pseudomonadati</taxon>
        <taxon>Pseudomonadota</taxon>
        <taxon>Gammaproteobacteria</taxon>
        <taxon>Pasteurellales</taxon>
        <taxon>Pasteurellaceae</taxon>
        <taxon>Haemophilus</taxon>
    </lineage>
</organism>
<keyword evidence="3" id="KW-1003">Cell membrane</keyword>
<dbReference type="PANTHER" id="PTHR23522">
    <property type="entry name" value="BLL5896 PROTEIN"/>
    <property type="match status" value="1"/>
</dbReference>
<feature type="transmembrane region" description="Helical" evidence="8">
    <location>
        <begin position="40"/>
        <end position="60"/>
    </location>
</feature>
<dbReference type="Gene3D" id="1.20.1250.20">
    <property type="entry name" value="MFS general substrate transporter like domains"/>
    <property type="match status" value="2"/>
</dbReference>
<sequence>MQLRPFYWLALSFLGYYCAYGVFLPFFPAWLKSQQYGEEMIGLVIGSAYIFRFAGGLFFSSLIKKANHIINSLRLLALASAIIMAAMSLVAHNFWLLFIAIGLYASVNSAGMPIGDSLASTWQRQIGLDYGKVRLVGSAAFILGVVVFGGMIGWVGEQNIVWILTALLSFYTIIQLLKPTIPPKDEIPEGSDQNHIGFIALLKNPMTLRVMIAVGLIQGSHAAYYVYSTIYWTSIGISISQTSLLWGIGVLAEIVLFFFSRRLFQNISISVLLYISAIACVGRWAVMGYIEDFWLIFLLQLMHSLTYAVCHYAIVRYITTQPQSHIAKLQGLYNGLSNGVLIAIFTAIAGTIYPTSPAMTFVLMSIIAAAAFFVIPRKLNAFLIVQHK</sequence>
<dbReference type="CDD" id="cd17335">
    <property type="entry name" value="MFS_MFSD6"/>
    <property type="match status" value="1"/>
</dbReference>
<dbReference type="EMBL" id="AAZF01000002">
    <property type="protein sequence ID" value="EDJ93307.1"/>
    <property type="molecule type" value="Genomic_DNA"/>
</dbReference>
<reference evidence="11 12" key="1">
    <citation type="journal article" date="2007" name="Genome Biol.">
        <title>Characterization and modeling of the Haemophilus influenzae core and supragenomes based on the complete genomic sequences of Rd and 12 clinical nontypeable strains.</title>
        <authorList>
            <person name="Hogg J.S."/>
            <person name="Hu F.Z."/>
            <person name="Janto B."/>
            <person name="Boissy R."/>
            <person name="Hayes J."/>
            <person name="Keefe R."/>
            <person name="Post J.C."/>
            <person name="Ehrlich G.D."/>
        </authorList>
    </citation>
    <scope>NUCLEOTIDE SEQUENCE [LARGE SCALE GENOMIC DNA]</scope>
    <source>
        <strain evidence="11">3655</strain>
        <strain evidence="12">NTHi 3655</strain>
    </source>
</reference>
<feature type="transmembrane region" description="Helical" evidence="8">
    <location>
        <begin position="135"/>
        <end position="154"/>
    </location>
</feature>
<feature type="transmembrane region" description="Helical" evidence="8">
    <location>
        <begin position="7"/>
        <end position="28"/>
    </location>
</feature>
<dbReference type="GO" id="GO:0030395">
    <property type="term" value="F:lactose binding"/>
    <property type="evidence" value="ECO:0007669"/>
    <property type="project" value="TreeGrafter"/>
</dbReference>
<dbReference type="InterPro" id="IPR047592">
    <property type="entry name" value="HcaT"/>
</dbReference>
<dbReference type="InterPro" id="IPR024989">
    <property type="entry name" value="MFS_assoc_dom"/>
</dbReference>
<dbReference type="InterPro" id="IPR036259">
    <property type="entry name" value="MFS_trans_sf"/>
</dbReference>
<reference evidence="10" key="3">
    <citation type="submission" date="2024-01" db="EMBL/GenBank/DDBJ databases">
        <authorList>
            <person name="Riesbeck K."/>
        </authorList>
    </citation>
    <scope>NUCLEOTIDE SEQUENCE</scope>
    <source>
        <strain evidence="10">3655</strain>
    </source>
</reference>
<evidence type="ECO:0000256" key="5">
    <source>
        <dbReference type="ARBA" id="ARBA00022692"/>
    </source>
</evidence>
<keyword evidence="6 8" id="KW-1133">Transmembrane helix</keyword>
<dbReference type="FunFam" id="1.20.1250.20:FF:000886">
    <property type="entry name" value="3-phenylpropionic acid transporter"/>
    <property type="match status" value="1"/>
</dbReference>
<proteinExistence type="predicted"/>
<evidence type="ECO:0000256" key="2">
    <source>
        <dbReference type="ARBA" id="ARBA00022448"/>
    </source>
</evidence>
<gene>
    <name evidence="11" type="ORF">CGSHi3655_02059</name>
    <name evidence="10" type="ORF">KRLU3655_LOCUS771</name>
</gene>
<keyword evidence="5 8" id="KW-0812">Transmembrane</keyword>
<protein>
    <submittedName>
        <fullName evidence="10">3-phenylpropionate MFS transporter</fullName>
    </submittedName>
    <submittedName>
        <fullName evidence="11">Predicted 3-phenylpropionic transporter</fullName>
    </submittedName>
</protein>
<feature type="transmembrane region" description="Helical" evidence="8">
    <location>
        <begin position="239"/>
        <end position="259"/>
    </location>
</feature>
<name>A0A0H3PEL3_HAEI3</name>
<keyword evidence="4" id="KW-0997">Cell inner membrane</keyword>
<evidence type="ECO:0000313" key="13">
    <source>
        <dbReference type="Proteomes" id="UP000837958"/>
    </source>
</evidence>
<evidence type="ECO:0000256" key="6">
    <source>
        <dbReference type="ARBA" id="ARBA00022989"/>
    </source>
</evidence>
<feature type="transmembrane region" description="Helical" evidence="8">
    <location>
        <begin position="296"/>
        <end position="319"/>
    </location>
</feature>
<dbReference type="PIRSF" id="PIRSF004925">
    <property type="entry name" value="HcaT"/>
    <property type="match status" value="1"/>
</dbReference>